<dbReference type="EMBL" id="MCFA01000062">
    <property type="protein sequence ID" value="ORY11291.1"/>
    <property type="molecule type" value="Genomic_DNA"/>
</dbReference>
<gene>
    <name evidence="1" type="ORF">BCR34DRAFT_587956</name>
</gene>
<organism evidence="1 2">
    <name type="scientific">Clohesyomyces aquaticus</name>
    <dbReference type="NCBI Taxonomy" id="1231657"/>
    <lineage>
        <taxon>Eukaryota</taxon>
        <taxon>Fungi</taxon>
        <taxon>Dikarya</taxon>
        <taxon>Ascomycota</taxon>
        <taxon>Pezizomycotina</taxon>
        <taxon>Dothideomycetes</taxon>
        <taxon>Pleosporomycetidae</taxon>
        <taxon>Pleosporales</taxon>
        <taxon>Lindgomycetaceae</taxon>
        <taxon>Clohesyomyces</taxon>
    </lineage>
</organism>
<evidence type="ECO:0000313" key="2">
    <source>
        <dbReference type="Proteomes" id="UP000193144"/>
    </source>
</evidence>
<sequence>MLYHSMNVLWPRRSSLLFLNCGDTIIRGVYTNMVSFGTIIAGWYCVSPMPWIGHERWQLGFFITAQTAPIESMASIGLFDKSQAIATGIAVSACNLPPSPLSFGMHCADAAKDGAEYGVPGQFPGAVEGNDGEYGGGVCEGAEDESADGAGGGDALCEYA</sequence>
<dbReference type="AlphaFoldDB" id="A0A1Y1ZM01"/>
<proteinExistence type="predicted"/>
<protein>
    <submittedName>
        <fullName evidence="1">Uncharacterized protein</fullName>
    </submittedName>
</protein>
<dbReference type="Proteomes" id="UP000193144">
    <property type="component" value="Unassembled WGS sequence"/>
</dbReference>
<comment type="caution">
    <text evidence="1">The sequence shown here is derived from an EMBL/GenBank/DDBJ whole genome shotgun (WGS) entry which is preliminary data.</text>
</comment>
<accession>A0A1Y1ZM01</accession>
<reference evidence="1 2" key="1">
    <citation type="submission" date="2016-07" db="EMBL/GenBank/DDBJ databases">
        <title>Pervasive Adenine N6-methylation of Active Genes in Fungi.</title>
        <authorList>
            <consortium name="DOE Joint Genome Institute"/>
            <person name="Mondo S.J."/>
            <person name="Dannebaum R.O."/>
            <person name="Kuo R.C."/>
            <person name="Labutti K."/>
            <person name="Haridas S."/>
            <person name="Kuo A."/>
            <person name="Salamov A."/>
            <person name="Ahrendt S.R."/>
            <person name="Lipzen A."/>
            <person name="Sullivan W."/>
            <person name="Andreopoulos W.B."/>
            <person name="Clum A."/>
            <person name="Lindquist E."/>
            <person name="Daum C."/>
            <person name="Ramamoorthy G.K."/>
            <person name="Gryganskyi A."/>
            <person name="Culley D."/>
            <person name="Magnuson J.K."/>
            <person name="James T.Y."/>
            <person name="O'Malley M.A."/>
            <person name="Stajich J.E."/>
            <person name="Spatafora J.W."/>
            <person name="Visel A."/>
            <person name="Grigoriev I.V."/>
        </authorList>
    </citation>
    <scope>NUCLEOTIDE SEQUENCE [LARGE SCALE GENOMIC DNA]</scope>
    <source>
        <strain evidence="1 2">CBS 115471</strain>
    </source>
</reference>
<evidence type="ECO:0000313" key="1">
    <source>
        <dbReference type="EMBL" id="ORY11291.1"/>
    </source>
</evidence>
<keyword evidence="2" id="KW-1185">Reference proteome</keyword>
<name>A0A1Y1ZM01_9PLEO</name>
<dbReference type="OrthoDB" id="4139357at2759"/>